<accession>A0A0F9MS51</accession>
<comment type="caution">
    <text evidence="1">The sequence shown here is derived from an EMBL/GenBank/DDBJ whole genome shotgun (WGS) entry which is preliminary data.</text>
</comment>
<dbReference type="AlphaFoldDB" id="A0A0F9MS51"/>
<dbReference type="EMBL" id="LAZR01009535">
    <property type="protein sequence ID" value="KKM72052.1"/>
    <property type="molecule type" value="Genomic_DNA"/>
</dbReference>
<protein>
    <submittedName>
        <fullName evidence="1">Uncharacterized protein</fullName>
    </submittedName>
</protein>
<gene>
    <name evidence="1" type="ORF">LCGC14_1424530</name>
</gene>
<sequence length="58" mass="6585">MEFPTWEQLMKQEGATPIQCLLIQAVAALSTEGRYVFMTPPEVYSEIVKTSQEIEAIH</sequence>
<name>A0A0F9MS51_9ZZZZ</name>
<proteinExistence type="predicted"/>
<evidence type="ECO:0000313" key="1">
    <source>
        <dbReference type="EMBL" id="KKM72052.1"/>
    </source>
</evidence>
<reference evidence="1" key="1">
    <citation type="journal article" date="2015" name="Nature">
        <title>Complex archaea that bridge the gap between prokaryotes and eukaryotes.</title>
        <authorList>
            <person name="Spang A."/>
            <person name="Saw J.H."/>
            <person name="Jorgensen S.L."/>
            <person name="Zaremba-Niedzwiedzka K."/>
            <person name="Martijn J."/>
            <person name="Lind A.E."/>
            <person name="van Eijk R."/>
            <person name="Schleper C."/>
            <person name="Guy L."/>
            <person name="Ettema T.J."/>
        </authorList>
    </citation>
    <scope>NUCLEOTIDE SEQUENCE</scope>
</reference>
<organism evidence="1">
    <name type="scientific">marine sediment metagenome</name>
    <dbReference type="NCBI Taxonomy" id="412755"/>
    <lineage>
        <taxon>unclassified sequences</taxon>
        <taxon>metagenomes</taxon>
        <taxon>ecological metagenomes</taxon>
    </lineage>
</organism>